<reference evidence="4" key="1">
    <citation type="journal article" date="2007" name="Nature">
        <title>The grapevine genome sequence suggests ancestral hexaploidization in major angiosperm phyla.</title>
        <authorList>
            <consortium name="The French-Italian Public Consortium for Grapevine Genome Characterization."/>
            <person name="Jaillon O."/>
            <person name="Aury J.-M."/>
            <person name="Noel B."/>
            <person name="Policriti A."/>
            <person name="Clepet C."/>
            <person name="Casagrande A."/>
            <person name="Choisne N."/>
            <person name="Aubourg S."/>
            <person name="Vitulo N."/>
            <person name="Jubin C."/>
            <person name="Vezzi A."/>
            <person name="Legeai F."/>
            <person name="Hugueney P."/>
            <person name="Dasilva C."/>
            <person name="Horner D."/>
            <person name="Mica E."/>
            <person name="Jublot D."/>
            <person name="Poulain J."/>
            <person name="Bruyere C."/>
            <person name="Billault A."/>
            <person name="Segurens B."/>
            <person name="Gouyvenoux M."/>
            <person name="Ugarte E."/>
            <person name="Cattonaro F."/>
            <person name="Anthouard V."/>
            <person name="Vico V."/>
            <person name="Del Fabbro C."/>
            <person name="Alaux M."/>
            <person name="Di Gaspero G."/>
            <person name="Dumas V."/>
            <person name="Felice N."/>
            <person name="Paillard S."/>
            <person name="Juman I."/>
            <person name="Moroldo M."/>
            <person name="Scalabrin S."/>
            <person name="Canaguier A."/>
            <person name="Le Clainche I."/>
            <person name="Malacrida G."/>
            <person name="Durand E."/>
            <person name="Pesole G."/>
            <person name="Laucou V."/>
            <person name="Chatelet P."/>
            <person name="Merdinoglu D."/>
            <person name="Delledonne M."/>
            <person name="Pezzotti M."/>
            <person name="Lecharny A."/>
            <person name="Scarpelli C."/>
            <person name="Artiguenave F."/>
            <person name="Pe M.E."/>
            <person name="Valle G."/>
            <person name="Morgante M."/>
            <person name="Caboche M."/>
            <person name="Adam-Blondon A.-F."/>
            <person name="Weissenbach J."/>
            <person name="Quetier F."/>
            <person name="Wincker P."/>
        </authorList>
    </citation>
    <scope>NUCLEOTIDE SEQUENCE [LARGE SCALE GENOMIC DNA]</scope>
    <source>
        <strain evidence="4">cv. Pinot noir / PN40024</strain>
    </source>
</reference>
<protein>
    <submittedName>
        <fullName evidence="3">Uncharacterized protein</fullName>
    </submittedName>
</protein>
<dbReference type="AlphaFoldDB" id="D7UCB2"/>
<accession>D7UCB2</accession>
<dbReference type="GO" id="GO:0046872">
    <property type="term" value="F:metal ion binding"/>
    <property type="evidence" value="ECO:0007669"/>
    <property type="project" value="UniProtKB-KW"/>
</dbReference>
<dbReference type="ExpressionAtlas" id="D7UCB2">
    <property type="expression patterns" value="baseline and differential"/>
</dbReference>
<evidence type="ECO:0000256" key="1">
    <source>
        <dbReference type="ARBA" id="ARBA00022723"/>
    </source>
</evidence>
<dbReference type="EMBL" id="FN596755">
    <property type="protein sequence ID" value="CBI40377.3"/>
    <property type="molecule type" value="Genomic_DNA"/>
</dbReference>
<organism evidence="3 4">
    <name type="scientific">Vitis vinifera</name>
    <name type="common">Grape</name>
    <dbReference type="NCBI Taxonomy" id="29760"/>
    <lineage>
        <taxon>Eukaryota</taxon>
        <taxon>Viridiplantae</taxon>
        <taxon>Streptophyta</taxon>
        <taxon>Embryophyta</taxon>
        <taxon>Tracheophyta</taxon>
        <taxon>Spermatophyta</taxon>
        <taxon>Magnoliopsida</taxon>
        <taxon>eudicotyledons</taxon>
        <taxon>Gunneridae</taxon>
        <taxon>Pentapetalae</taxon>
        <taxon>rosids</taxon>
        <taxon>Vitales</taxon>
        <taxon>Vitaceae</taxon>
        <taxon>Viteae</taxon>
        <taxon>Vitis</taxon>
    </lineage>
</organism>
<dbReference type="PANTHER" id="PTHR46502:SF14">
    <property type="entry name" value="CALCIUM-DEPENDENT LIPID-BINDING (CALB DOMAIN) FAMILY PROTEIN"/>
    <property type="match status" value="1"/>
</dbReference>
<dbReference type="PANTHER" id="PTHR46502">
    <property type="entry name" value="C2 DOMAIN-CONTAINING"/>
    <property type="match status" value="1"/>
</dbReference>
<dbReference type="Proteomes" id="UP000009183">
    <property type="component" value="Chromosome 15"/>
</dbReference>
<sequence length="119" mass="14776">MELTPAPYNVVLEDDTYKGMIKVGLKFIAKKEERRETGEYEVKEELIQARDYEVKEELIQTREYELKEVKEEYRETREFEAEKEQRRSIYKTITSVWKFSWWRLFFNKRTSYRNEKKQI</sequence>
<proteinExistence type="predicted"/>
<dbReference type="OrthoDB" id="195679at2759"/>
<name>D7UCB2_VITVI</name>
<keyword evidence="4" id="KW-1185">Reference proteome</keyword>
<keyword evidence="1" id="KW-0479">Metal-binding</keyword>
<dbReference type="PaxDb" id="29760-VIT_15s0046g02540.t01"/>
<evidence type="ECO:0000313" key="4">
    <source>
        <dbReference type="Proteomes" id="UP000009183"/>
    </source>
</evidence>
<evidence type="ECO:0000313" key="3">
    <source>
        <dbReference type="EMBL" id="CBI40377.3"/>
    </source>
</evidence>
<gene>
    <name evidence="3" type="ordered locus">VIT_15s0046g02540</name>
</gene>
<dbReference type="STRING" id="29760.D7UCB2"/>
<dbReference type="InParanoid" id="D7UCB2"/>
<keyword evidence="2" id="KW-0106">Calcium</keyword>
<dbReference type="HOGENOM" id="CLU_2065764_0_0_1"/>
<evidence type="ECO:0000256" key="2">
    <source>
        <dbReference type="ARBA" id="ARBA00022837"/>
    </source>
</evidence>